<evidence type="ECO:0000313" key="10">
    <source>
        <dbReference type="Proteomes" id="UP000265040"/>
    </source>
</evidence>
<evidence type="ECO:0000256" key="2">
    <source>
        <dbReference type="ARBA" id="ARBA00022679"/>
    </source>
</evidence>
<dbReference type="GO" id="GO:0007224">
    <property type="term" value="P:smoothened signaling pathway"/>
    <property type="evidence" value="ECO:0007669"/>
    <property type="project" value="TreeGrafter"/>
</dbReference>
<reference evidence="9" key="2">
    <citation type="submission" date="2025-08" db="UniProtKB">
        <authorList>
            <consortium name="Ensembl"/>
        </authorList>
    </citation>
    <scope>IDENTIFICATION</scope>
</reference>
<dbReference type="GO" id="GO:0042771">
    <property type="term" value="P:intrinsic apoptotic signaling pathway in response to DNA damage by p53 class mediator"/>
    <property type="evidence" value="ECO:0007669"/>
    <property type="project" value="TreeGrafter"/>
</dbReference>
<dbReference type="GO" id="GO:0004713">
    <property type="term" value="F:protein tyrosine kinase activity"/>
    <property type="evidence" value="ECO:0007669"/>
    <property type="project" value="TreeGrafter"/>
</dbReference>
<feature type="domain" description="Protein kinase" evidence="8">
    <location>
        <begin position="394"/>
        <end position="663"/>
    </location>
</feature>
<evidence type="ECO:0000259" key="8">
    <source>
        <dbReference type="PROSITE" id="PS50011"/>
    </source>
</evidence>
<feature type="compositionally biased region" description="Polar residues" evidence="7">
    <location>
        <begin position="337"/>
        <end position="349"/>
    </location>
</feature>
<dbReference type="SUPFAM" id="SSF56112">
    <property type="entry name" value="Protein kinase-like (PK-like)"/>
    <property type="match status" value="2"/>
</dbReference>
<evidence type="ECO:0000256" key="6">
    <source>
        <dbReference type="PROSITE-ProRule" id="PRU10141"/>
    </source>
</evidence>
<dbReference type="Gene3D" id="1.10.510.10">
    <property type="entry name" value="Transferase(Phosphotransferase) domain 1"/>
    <property type="match status" value="2"/>
</dbReference>
<dbReference type="GO" id="GO:0003714">
    <property type="term" value="F:transcription corepressor activity"/>
    <property type="evidence" value="ECO:0007669"/>
    <property type="project" value="TreeGrafter"/>
</dbReference>
<keyword evidence="2" id="KW-0808">Transferase</keyword>
<reference evidence="9" key="1">
    <citation type="submission" date="2021-04" db="EMBL/GenBank/DDBJ databases">
        <authorList>
            <consortium name="Wellcome Sanger Institute Data Sharing"/>
        </authorList>
    </citation>
    <scope>NUCLEOTIDE SEQUENCE [LARGE SCALE GENOMIC DNA]</scope>
</reference>
<dbReference type="InterPro" id="IPR008271">
    <property type="entry name" value="Ser/Thr_kinase_AS"/>
</dbReference>
<evidence type="ECO:0000256" key="5">
    <source>
        <dbReference type="ARBA" id="ARBA00022840"/>
    </source>
</evidence>
<dbReference type="Pfam" id="PF00069">
    <property type="entry name" value="Pkinase"/>
    <property type="match status" value="2"/>
</dbReference>
<dbReference type="GO" id="GO:0004674">
    <property type="term" value="F:protein serine/threonine kinase activity"/>
    <property type="evidence" value="ECO:0007669"/>
    <property type="project" value="UniProtKB-KW"/>
</dbReference>
<keyword evidence="4" id="KW-0418">Kinase</keyword>
<dbReference type="InterPro" id="IPR050494">
    <property type="entry name" value="Ser_Thr_dual-spec_kinase"/>
</dbReference>
<dbReference type="GO" id="GO:0005737">
    <property type="term" value="C:cytoplasm"/>
    <property type="evidence" value="ECO:0007669"/>
    <property type="project" value="TreeGrafter"/>
</dbReference>
<dbReference type="InParanoid" id="A0A7N6FFA8"/>
<feature type="compositionally biased region" description="Basic and acidic residues" evidence="7">
    <location>
        <begin position="326"/>
        <end position="336"/>
    </location>
</feature>
<dbReference type="GeneTree" id="ENSGT00940000155356"/>
<dbReference type="InterPro" id="IPR017441">
    <property type="entry name" value="Protein_kinase_ATP_BS"/>
</dbReference>
<dbReference type="GO" id="GO:0005524">
    <property type="term" value="F:ATP binding"/>
    <property type="evidence" value="ECO:0007669"/>
    <property type="project" value="UniProtKB-UniRule"/>
</dbReference>
<keyword evidence="1" id="KW-0723">Serine/threonine-protein kinase</keyword>
<accession>A0A7N6FFA8</accession>
<dbReference type="GO" id="GO:0045944">
    <property type="term" value="P:positive regulation of transcription by RNA polymerase II"/>
    <property type="evidence" value="ECO:0007669"/>
    <property type="project" value="TreeGrafter"/>
</dbReference>
<name>A0A7N6FFA8_ANATE</name>
<dbReference type="InterPro" id="IPR011009">
    <property type="entry name" value="Kinase-like_dom_sf"/>
</dbReference>
<feature type="domain" description="Protein kinase" evidence="8">
    <location>
        <begin position="28"/>
        <end position="296"/>
    </location>
</feature>
<feature type="region of interest" description="Disordered" evidence="7">
    <location>
        <begin position="325"/>
        <end position="356"/>
    </location>
</feature>
<dbReference type="AlphaFoldDB" id="A0A7N6FFA8"/>
<dbReference type="PROSITE" id="PS50011">
    <property type="entry name" value="PROTEIN_KINASE_DOM"/>
    <property type="match status" value="2"/>
</dbReference>
<dbReference type="PROSITE" id="PS00107">
    <property type="entry name" value="PROTEIN_KINASE_ATP"/>
    <property type="match status" value="2"/>
</dbReference>
<evidence type="ECO:0000256" key="7">
    <source>
        <dbReference type="SAM" id="MobiDB-lite"/>
    </source>
</evidence>
<dbReference type="PANTHER" id="PTHR24058:SF53">
    <property type="entry name" value="HOMEODOMAIN-INTERACTING PROTEIN KINASE 2"/>
    <property type="match status" value="1"/>
</dbReference>
<dbReference type="Gene3D" id="3.30.200.20">
    <property type="entry name" value="Phosphorylase Kinase, domain 1"/>
    <property type="match status" value="2"/>
</dbReference>
<evidence type="ECO:0000256" key="1">
    <source>
        <dbReference type="ARBA" id="ARBA00022527"/>
    </source>
</evidence>
<keyword evidence="10" id="KW-1185">Reference proteome</keyword>
<evidence type="ECO:0000313" key="9">
    <source>
        <dbReference type="Ensembl" id="ENSATEP00000057049.1"/>
    </source>
</evidence>
<dbReference type="Proteomes" id="UP000265040">
    <property type="component" value="Chromosome 11"/>
</dbReference>
<keyword evidence="3 6" id="KW-0547">Nucleotide-binding</keyword>
<feature type="compositionally biased region" description="Polar residues" evidence="7">
    <location>
        <begin position="720"/>
        <end position="729"/>
    </location>
</feature>
<organism evidence="9 10">
    <name type="scientific">Anabas testudineus</name>
    <name type="common">Climbing perch</name>
    <name type="synonym">Anthias testudineus</name>
    <dbReference type="NCBI Taxonomy" id="64144"/>
    <lineage>
        <taxon>Eukaryota</taxon>
        <taxon>Metazoa</taxon>
        <taxon>Chordata</taxon>
        <taxon>Craniata</taxon>
        <taxon>Vertebrata</taxon>
        <taxon>Euteleostomi</taxon>
        <taxon>Actinopterygii</taxon>
        <taxon>Neopterygii</taxon>
        <taxon>Teleostei</taxon>
        <taxon>Neoteleostei</taxon>
        <taxon>Acanthomorphata</taxon>
        <taxon>Anabantaria</taxon>
        <taxon>Anabantiformes</taxon>
        <taxon>Anabantoidei</taxon>
        <taxon>Anabantidae</taxon>
        <taxon>Anabas</taxon>
    </lineage>
</organism>
<dbReference type="PANTHER" id="PTHR24058">
    <property type="entry name" value="DUAL SPECIFICITY PROTEIN KINASE"/>
    <property type="match status" value="1"/>
</dbReference>
<protein>
    <recommendedName>
        <fullName evidence="8">Protein kinase domain-containing protein</fullName>
    </recommendedName>
</protein>
<evidence type="ECO:0000256" key="3">
    <source>
        <dbReference type="ARBA" id="ARBA00022741"/>
    </source>
</evidence>
<evidence type="ECO:0000256" key="4">
    <source>
        <dbReference type="ARBA" id="ARBA00022777"/>
    </source>
</evidence>
<proteinExistence type="predicted"/>
<dbReference type="SMART" id="SM00220">
    <property type="entry name" value="S_TKc"/>
    <property type="match status" value="2"/>
</dbReference>
<dbReference type="PROSITE" id="PS00108">
    <property type="entry name" value="PROTEIN_KINASE_ST"/>
    <property type="match status" value="2"/>
</dbReference>
<reference evidence="9" key="3">
    <citation type="submission" date="2025-09" db="UniProtKB">
        <authorList>
            <consortium name="Ensembl"/>
        </authorList>
    </citation>
    <scope>IDENTIFICATION</scope>
</reference>
<dbReference type="GO" id="GO:0003713">
    <property type="term" value="F:transcription coactivator activity"/>
    <property type="evidence" value="ECO:0007669"/>
    <property type="project" value="TreeGrafter"/>
</dbReference>
<dbReference type="OrthoDB" id="437530at2759"/>
<keyword evidence="5 6" id="KW-0067">ATP-binding</keyword>
<dbReference type="InterPro" id="IPR000719">
    <property type="entry name" value="Prot_kinase_dom"/>
</dbReference>
<feature type="binding site" evidence="6">
    <location>
        <position position="423"/>
    </location>
    <ligand>
        <name>ATP</name>
        <dbReference type="ChEBI" id="CHEBI:30616"/>
    </ligand>
</feature>
<dbReference type="GO" id="GO:0046332">
    <property type="term" value="F:SMAD binding"/>
    <property type="evidence" value="ECO:0007669"/>
    <property type="project" value="TreeGrafter"/>
</dbReference>
<sequence>MGTVSSSHTRKRVEIKRHEILSSKSSQYLVEKVLGEGCFGKVAQCTKVDTKEKMALKILGSDESGTIELLMLQELRRLDPDKVNLVKLTEHFHYSGYVCLAFEMLDVTLYDYMREMKFRPMHLFEIQMITQQLLVALNALKSIGMVHADIKPDNIMFINRQRHSVMVKLIDFGMARPLWLLQGGPGRMIQPLPFRAPEVILGLELDEAVDMWSLGCVLMNTHQEYIDATKGTPHKCTESNEPTPSLEDMLEFSPDLMGNIQERKDTMALLCLLKHMLKVDPEKRIKASDALENHFITKLQWKDINPTLYVSPDCLTKLLGQLNESTENRTQSDRSAADNNNRPDSSVPSKSLPASRDVGTCTDDLLSADGGTSDVSLCYRQKDSSILSSKSSQYLVEKVLGEGCFGKVAQCTKVDTKEKMALKILGSDESGTIELLMLQELRRLDPDKVNLVKLTEHFHYSGYVCLAFEMLDVTLYDYMREMKFRPMHLFEIQMITQQLLVALNALKSIGMVHADIKPDNIMFINRQRHSVMVKLIDFGMARPLWLLQGGPGRMIQPLPFRAPEVILGLELDEAVDMWSLGCVLAFMCLGQSLYPGCEYKVIKETSNEPTPSLEDMLEFSPDLMGNIQERKDTMALLCLLKHMLKVDPEKRIKASDALENHFITKLQWKDINPTLYVSPDCLTKLLGQLNESTGKFKPWVGENNEAGTSDEPSGTDGLNEASTSVPENRTQSDRKGSLLRCSP</sequence>
<dbReference type="Ensembl" id="ENSATET00000048772.1">
    <property type="protein sequence ID" value="ENSATEP00000057049.1"/>
    <property type="gene ID" value="ENSATEG00000012840.2"/>
</dbReference>
<feature type="binding site" evidence="6">
    <location>
        <position position="57"/>
    </location>
    <ligand>
        <name>ATP</name>
        <dbReference type="ChEBI" id="CHEBI:30616"/>
    </ligand>
</feature>
<dbReference type="GO" id="GO:0016605">
    <property type="term" value="C:PML body"/>
    <property type="evidence" value="ECO:0007669"/>
    <property type="project" value="TreeGrafter"/>
</dbReference>
<feature type="region of interest" description="Disordered" evidence="7">
    <location>
        <begin position="696"/>
        <end position="743"/>
    </location>
</feature>